<evidence type="ECO:0000313" key="4">
    <source>
        <dbReference type="Proteomes" id="UP001589747"/>
    </source>
</evidence>
<dbReference type="EMBL" id="JBHMDO010000017">
    <property type="protein sequence ID" value="MFB9326334.1"/>
    <property type="molecule type" value="Genomic_DNA"/>
</dbReference>
<keyword evidence="4" id="KW-1185">Reference proteome</keyword>
<proteinExistence type="predicted"/>
<evidence type="ECO:0000313" key="3">
    <source>
        <dbReference type="EMBL" id="MFB9326334.1"/>
    </source>
</evidence>
<feature type="transmembrane region" description="Helical" evidence="1">
    <location>
        <begin position="170"/>
        <end position="195"/>
    </location>
</feature>
<protein>
    <recommendedName>
        <fullName evidence="2">YobI-like P-loop NTPase domain-containing protein</fullName>
    </recommendedName>
</protein>
<accession>A0ABV5KMA3</accession>
<keyword evidence="1" id="KW-0812">Transmembrane</keyword>
<comment type="caution">
    <text evidence="3">The sequence shown here is derived from an EMBL/GenBank/DDBJ whole genome shotgun (WGS) entry which is preliminary data.</text>
</comment>
<reference evidence="3 4" key="1">
    <citation type="submission" date="2024-09" db="EMBL/GenBank/DDBJ databases">
        <authorList>
            <person name="Sun Q."/>
            <person name="Mori K."/>
        </authorList>
    </citation>
    <scope>NUCLEOTIDE SEQUENCE [LARGE SCALE GENOMIC DNA]</scope>
    <source>
        <strain evidence="3 4">TISTR 2452</strain>
    </source>
</reference>
<dbReference type="InterPro" id="IPR048428">
    <property type="entry name" value="YobI-NTPase"/>
</dbReference>
<keyword evidence="1" id="KW-1133">Transmembrane helix</keyword>
<gene>
    <name evidence="3" type="ORF">ACFFSY_10450</name>
</gene>
<feature type="domain" description="YobI-like P-loop NTPase" evidence="2">
    <location>
        <begin position="33"/>
        <end position="398"/>
    </location>
</feature>
<dbReference type="Pfam" id="PF20693">
    <property type="entry name" value="YobI-ATPase"/>
    <property type="match status" value="1"/>
</dbReference>
<sequence>MNSEKKLESEKNVSPNLKLQKLTPTSIETIDIYEESLNFVFAEDDLLNIALTGPYSAGKSSVIKSYEEKYSEKKIIHVSLASFEDTQKNEANNETNAKLEGKILNQLIHQVDPQNIPQTRFKVKSDISKRKINGHTFLLGMFILQLFYLFNLDNWSALIAKLQDSWFKETLGFTTSSLFYILVLGVCVLIFIKYLHSLIQINLQKPIIKRVKIQNHEIEIFDHSDMSHFDKHLDEIVYLFKNAKVDAIVFEDIDRYDHNLIFSKLREINFLINKKTKTPIRFFYLVRDDIFNSKDRTKFFDFIIPIVPILDSSNSIDQLIKYFQEGNILEHFDRTFLERLSLYIDDMRILKNIYNEYVIYHGRIQTTELDENKLLSLIVYKNIFPKDFSELQVNSGFVAKIFRQKSVYISERIHIIDQEIIENMRIIDDINREKLNDIDELDAIFFNGGHQIRVDNNFLDYIKNIKHNPNHFVNIHGNHINFQAKYDQMLQNPEYQRRKQIIEKKIRADILTIEARNNELNYERVRINSTKLRDIIKKENLSYFFPERNVEDHSECKDTNITTSPYYDLIVFLVRNGHIDESYSDYMTYFYAESLSKTDKIFIRSITDEKPKNYDFDLKSPASVVSRLREGDFEQEEVLNFSLLDYLLETKHQFLFALLHQVSQTKNINFVWGYFQRGIHEPSFVYEINKSWNSIWTLILESSVDMRLKKSYMVATLNYSAEDDIKKMNNNECMTNYIANDPDFLSIESPIEVNKIINGLLVLDVHFPFLNYQVSNKELFTNVYRNELFILNIPMIETIIENVYQIERSSDYKTKLYSLICSRPDEPLYSYIHKNINSVIKLICEYTDIKDEEYCVINILNNSELSPNLKGLYISKLHVILKSLIEISEDFWEELVSRNLIESSVENILCYYTKNGLSETIVRFINRSPNDLIFNYEEVIKLVDESIASNFYFDIIQDDSVNDEKYSMILEHYHHYHEEFNFKEIHTNKIRILITLGIISMSKKNLLFMRMEYSSCILLFIEKNILTYIKILDEEIYDKSEVRKVLSVQSIEDENKMKILNQIRGTESISIRGSNYSERIQTIIIESFFDIEDLDFLIDEFQKYSLDMKMKIIELCVEHINVVATNEKGLFDELLLKLLSREDIEINIKLKLLINNLETISYPQIIKYFNIIGLEEFIHLLSGKRPKIEANSENKTILLHFKEKGWISSFDFDPQNREYYRAVGRKLSVKL</sequence>
<dbReference type="Proteomes" id="UP001589747">
    <property type="component" value="Unassembled WGS sequence"/>
</dbReference>
<dbReference type="RefSeq" id="WP_377493505.1">
    <property type="nucleotide sequence ID" value="NZ_JBHMDO010000017.1"/>
</dbReference>
<evidence type="ECO:0000259" key="2">
    <source>
        <dbReference type="Pfam" id="PF20693"/>
    </source>
</evidence>
<keyword evidence="1" id="KW-0472">Membrane</keyword>
<evidence type="ECO:0000256" key="1">
    <source>
        <dbReference type="SAM" id="Phobius"/>
    </source>
</evidence>
<name>A0ABV5KMA3_9BACL</name>
<feature type="transmembrane region" description="Helical" evidence="1">
    <location>
        <begin position="132"/>
        <end position="150"/>
    </location>
</feature>
<organism evidence="3 4">
    <name type="scientific">Paenibacillus aurantiacus</name>
    <dbReference type="NCBI Taxonomy" id="1936118"/>
    <lineage>
        <taxon>Bacteria</taxon>
        <taxon>Bacillati</taxon>
        <taxon>Bacillota</taxon>
        <taxon>Bacilli</taxon>
        <taxon>Bacillales</taxon>
        <taxon>Paenibacillaceae</taxon>
        <taxon>Paenibacillus</taxon>
    </lineage>
</organism>